<gene>
    <name evidence="1" type="ORF">GRX66_18740</name>
</gene>
<proteinExistence type="predicted"/>
<protein>
    <submittedName>
        <fullName evidence="1">Type IV pilin</fullName>
    </submittedName>
</protein>
<dbReference type="RefSeq" id="WP_159527821.1">
    <property type="nucleotide sequence ID" value="NZ_WUUU01000311.1"/>
</dbReference>
<dbReference type="EMBL" id="WUUU01000311">
    <property type="protein sequence ID" value="MXR22517.1"/>
    <property type="molecule type" value="Genomic_DNA"/>
</dbReference>
<dbReference type="InterPro" id="IPR055713">
    <property type="entry name" value="DUF7289"/>
</dbReference>
<evidence type="ECO:0000313" key="1">
    <source>
        <dbReference type="EMBL" id="MXR22517.1"/>
    </source>
</evidence>
<reference evidence="1 2" key="1">
    <citation type="submission" date="2019-12" db="EMBL/GenBank/DDBJ databases">
        <title>Isolation and characterization of three novel carbon monoxide-oxidizing members of Halobacteria from salione crusts and soils.</title>
        <authorList>
            <person name="Myers M.R."/>
            <person name="King G.M."/>
        </authorList>
    </citation>
    <scope>NUCLEOTIDE SEQUENCE [LARGE SCALE GENOMIC DNA]</scope>
    <source>
        <strain evidence="1 2">PCN9</strain>
    </source>
</reference>
<dbReference type="AlphaFoldDB" id="A0A6B0SMS5"/>
<sequence>MSPRSRGQSNVVGVAILLGVTVVALGAVTASVGTVVDQHAAASDTRRVAADVDAALQPLETTGVRRGTVSFTSGSVDTLDREVRVLDSGGIVATVDANALRFTAASRGATYLAGSVLVHGDNWAQTRTAVAVTADPDVLVVSVPALRGNVSRTATGGVTYSLRSNVSHARRSLGRGGYRVAVETAHPEALREQFEQMNATVTERDIDEDGVPSVVADFPGSRTAYLVVHDTEVSLS</sequence>
<evidence type="ECO:0000313" key="2">
    <source>
        <dbReference type="Proteomes" id="UP000471521"/>
    </source>
</evidence>
<name>A0A6B0SMS5_9EURY</name>
<dbReference type="Proteomes" id="UP000471521">
    <property type="component" value="Unassembled WGS sequence"/>
</dbReference>
<comment type="caution">
    <text evidence="1">The sequence shown here is derived from an EMBL/GenBank/DDBJ whole genome shotgun (WGS) entry which is preliminary data.</text>
</comment>
<keyword evidence="2" id="KW-1185">Reference proteome</keyword>
<dbReference type="OrthoDB" id="282668at2157"/>
<accession>A0A6B0SMS5</accession>
<dbReference type="Pfam" id="PF23960">
    <property type="entry name" value="DUF7289"/>
    <property type="match status" value="1"/>
</dbReference>
<organism evidence="1 2">
    <name type="scientific">Halobacterium bonnevillei</name>
    <dbReference type="NCBI Taxonomy" id="2692200"/>
    <lineage>
        <taxon>Archaea</taxon>
        <taxon>Methanobacteriati</taxon>
        <taxon>Methanobacteriota</taxon>
        <taxon>Stenosarchaea group</taxon>
        <taxon>Halobacteria</taxon>
        <taxon>Halobacteriales</taxon>
        <taxon>Halobacteriaceae</taxon>
        <taxon>Halobacterium</taxon>
    </lineage>
</organism>